<accession>A0A7J3M2Q1</accession>
<keyword evidence="5 11" id="KW-0472">Membrane</keyword>
<keyword evidence="3 11" id="KW-0210">Decarboxylase</keyword>
<evidence type="ECO:0000256" key="7">
    <source>
        <dbReference type="ARBA" id="ARBA00023209"/>
    </source>
</evidence>
<evidence type="ECO:0000256" key="8">
    <source>
        <dbReference type="ARBA" id="ARBA00023239"/>
    </source>
</evidence>
<dbReference type="GO" id="GO:0005886">
    <property type="term" value="C:plasma membrane"/>
    <property type="evidence" value="ECO:0007669"/>
    <property type="project" value="UniProtKB-SubCell"/>
</dbReference>
<keyword evidence="4 11" id="KW-0443">Lipid metabolism</keyword>
<evidence type="ECO:0000256" key="3">
    <source>
        <dbReference type="ARBA" id="ARBA00022793"/>
    </source>
</evidence>
<keyword evidence="7 11" id="KW-0594">Phospholipid biosynthesis</keyword>
<comment type="subunit">
    <text evidence="11">Heterodimer of a large membrane-associated beta subunit and a small pyruvoyl-containing alpha subunit.</text>
</comment>
<comment type="subcellular location">
    <subcellularLocation>
        <location evidence="11">Cell membrane</location>
        <topology evidence="11">Peripheral membrane protein</topology>
    </subcellularLocation>
</comment>
<protein>
    <recommendedName>
        <fullName evidence="11">Putative archaetidylserine decarboxylase proenzyme</fullName>
        <ecNumber evidence="11">4.1.1.-</ecNumber>
    </recommendedName>
    <component>
        <recommendedName>
            <fullName evidence="11">Archaetidylserine decarboxylase alpha chain</fullName>
        </recommendedName>
    </component>
    <component>
        <recommendedName>
            <fullName evidence="11">Archaetidylserine decarboxylase beta chain</fullName>
        </recommendedName>
    </component>
</protein>
<dbReference type="AlphaFoldDB" id="A0A7J3M2Q1"/>
<dbReference type="GO" id="GO:0008654">
    <property type="term" value="P:phospholipid biosynthetic process"/>
    <property type="evidence" value="ECO:0007669"/>
    <property type="project" value="UniProtKB-UniRule"/>
</dbReference>
<evidence type="ECO:0000256" key="4">
    <source>
        <dbReference type="ARBA" id="ARBA00023098"/>
    </source>
</evidence>
<dbReference type="EMBL" id="DSYZ01000069">
    <property type="protein sequence ID" value="HGT82680.1"/>
    <property type="molecule type" value="Genomic_DNA"/>
</dbReference>
<feature type="active site" description="Schiff-base intermediate with substrate; via pyruvic acid" evidence="11">
    <location>
        <position position="159"/>
    </location>
</feature>
<dbReference type="InterPro" id="IPR003817">
    <property type="entry name" value="PS_Dcarbxylase"/>
</dbReference>
<evidence type="ECO:0000256" key="1">
    <source>
        <dbReference type="ARBA" id="ARBA00022475"/>
    </source>
</evidence>
<comment type="PTM">
    <text evidence="11">Is synthesized initially as an inactive proenzyme. Formation of the active enzyme involves a self-maturation process in which the active site pyruvoyl group is generated from an internal serine residue via an autocatalytic post-translational modification. Two non-identical subunits are generated from the proenzyme in this reaction, and the pyruvate is formed at the N-terminus of the alpha chain, which is derived from the carboxyl end of the proenzyme. The post-translation cleavage follows an unusual pathway, termed non-hydrolytic serinolysis, in which the side chain hydroxyl group of the serine supplies its oxygen atom to form the C-terminus of the beta chain, while the remainder of the serine residue undergoes an oxidative deamination to produce ammonia and the pyruvoyl prosthetic group on the alpha chain.</text>
</comment>
<evidence type="ECO:0000256" key="10">
    <source>
        <dbReference type="ARBA" id="ARBA00023317"/>
    </source>
</evidence>
<gene>
    <name evidence="11" type="primary">asd</name>
    <name evidence="13" type="ORF">ENT52_03030</name>
</gene>
<dbReference type="InterPro" id="IPR033175">
    <property type="entry name" value="PSD-A"/>
</dbReference>
<evidence type="ECO:0000256" key="5">
    <source>
        <dbReference type="ARBA" id="ARBA00023136"/>
    </source>
</evidence>
<evidence type="ECO:0000256" key="2">
    <source>
        <dbReference type="ARBA" id="ARBA00022516"/>
    </source>
</evidence>
<dbReference type="GO" id="GO:0004609">
    <property type="term" value="F:phosphatidylserine decarboxylase activity"/>
    <property type="evidence" value="ECO:0007669"/>
    <property type="project" value="InterPro"/>
</dbReference>
<organism evidence="13">
    <name type="scientific">Archaeoglobus fulgidus</name>
    <dbReference type="NCBI Taxonomy" id="2234"/>
    <lineage>
        <taxon>Archaea</taxon>
        <taxon>Methanobacteriati</taxon>
        <taxon>Methanobacteriota</taxon>
        <taxon>Archaeoglobi</taxon>
        <taxon>Archaeoglobales</taxon>
        <taxon>Archaeoglobaceae</taxon>
        <taxon>Archaeoglobus</taxon>
    </lineage>
</organism>
<dbReference type="PANTHER" id="PTHR35809:SF1">
    <property type="entry name" value="ARCHAETIDYLSERINE DECARBOXYLASE PROENZYME-RELATED"/>
    <property type="match status" value="1"/>
</dbReference>
<comment type="caution">
    <text evidence="13">The sequence shown here is derived from an EMBL/GenBank/DDBJ whole genome shotgun (WGS) entry which is preliminary data.</text>
</comment>
<reference evidence="13" key="1">
    <citation type="journal article" date="2020" name="mSystems">
        <title>Genome- and Community-Level Interaction Insights into Carbon Utilization and Element Cycling Functions of Hydrothermarchaeota in Hydrothermal Sediment.</title>
        <authorList>
            <person name="Zhou Z."/>
            <person name="Liu Y."/>
            <person name="Xu W."/>
            <person name="Pan J."/>
            <person name="Luo Z.H."/>
            <person name="Li M."/>
        </authorList>
    </citation>
    <scope>NUCLEOTIDE SEQUENCE [LARGE SCALE GENOMIC DNA]</scope>
    <source>
        <strain evidence="13">SpSt-587</strain>
    </source>
</reference>
<evidence type="ECO:0000256" key="6">
    <source>
        <dbReference type="ARBA" id="ARBA00023145"/>
    </source>
</evidence>
<keyword evidence="9 11" id="KW-1208">Phospholipid metabolism</keyword>
<feature type="modified residue" description="Pyruvic acid (Ser); by autocatalysis" evidence="11">
    <location>
        <position position="159"/>
    </location>
</feature>
<evidence type="ECO:0000256" key="11">
    <source>
        <dbReference type="HAMAP-Rule" id="MF_00664"/>
    </source>
</evidence>
<feature type="site" description="Cleavage (non-hydrolytic); by autocatalysis" evidence="11">
    <location>
        <begin position="158"/>
        <end position="159"/>
    </location>
</feature>
<keyword evidence="12" id="KW-0812">Transmembrane</keyword>
<keyword evidence="1 11" id="KW-1003">Cell membrane</keyword>
<evidence type="ECO:0000313" key="13">
    <source>
        <dbReference type="EMBL" id="HGT82680.1"/>
    </source>
</evidence>
<keyword evidence="8 11" id="KW-0456">Lyase</keyword>
<keyword evidence="12" id="KW-1133">Transmembrane helix</keyword>
<evidence type="ECO:0000256" key="9">
    <source>
        <dbReference type="ARBA" id="ARBA00023264"/>
    </source>
</evidence>
<keyword evidence="10 11" id="KW-0670">Pyruvate</keyword>
<feature type="transmembrane region" description="Helical" evidence="12">
    <location>
        <begin position="9"/>
        <end position="42"/>
    </location>
</feature>
<comment type="catalytic activity">
    <reaction evidence="11">
        <text>archaetidylserine + H(+) = archaetidylethanolamine + CO2</text>
        <dbReference type="Rhea" id="RHEA:51488"/>
        <dbReference type="ChEBI" id="CHEBI:15378"/>
        <dbReference type="ChEBI" id="CHEBI:16526"/>
        <dbReference type="ChEBI" id="CHEBI:71517"/>
        <dbReference type="ChEBI" id="CHEBI:134176"/>
    </reaction>
</comment>
<keyword evidence="2 11" id="KW-0444">Lipid biosynthesis</keyword>
<evidence type="ECO:0000256" key="12">
    <source>
        <dbReference type="SAM" id="Phobius"/>
    </source>
</evidence>
<feature type="chain" id="PRO_5029992458" description="Archaetidylserine decarboxylase alpha chain" evidence="11">
    <location>
        <begin position="159"/>
        <end position="193"/>
    </location>
</feature>
<feature type="chain" id="PRO_5029992457" description="Archaetidylserine decarboxylase beta chain" evidence="11">
    <location>
        <begin position="1"/>
        <end position="158"/>
    </location>
</feature>
<proteinExistence type="inferred from homology"/>
<keyword evidence="6 11" id="KW-0865">Zymogen</keyword>
<dbReference type="HAMAP" id="MF_00664">
    <property type="entry name" value="PS_decarb_PSD_A"/>
    <property type="match status" value="1"/>
</dbReference>
<dbReference type="NCBIfam" id="NF003685">
    <property type="entry name" value="PRK05305.2-5"/>
    <property type="match status" value="1"/>
</dbReference>
<dbReference type="Pfam" id="PF02666">
    <property type="entry name" value="PS_Dcarbxylase"/>
    <property type="match status" value="1"/>
</dbReference>
<dbReference type="EC" id="4.1.1.-" evidence="11"/>
<comment type="similarity">
    <text evidence="11">Belongs to the phosphatidylserine decarboxylase family. PSD-A subfamily.</text>
</comment>
<name>A0A7J3M2Q1_ARCFL</name>
<comment type="cofactor">
    <cofactor evidence="11">
        <name>pyruvate</name>
        <dbReference type="ChEBI" id="CHEBI:15361"/>
    </cofactor>
    <text evidence="11">Binds 1 pyruvoyl group covalently per subunit.</text>
</comment>
<comment type="function">
    <text evidence="11">Catalyzes the formation of archaetidylethanolamine (PtdEtn) from archaetidylserine (PtdSer).</text>
</comment>
<dbReference type="PANTHER" id="PTHR35809">
    <property type="entry name" value="ARCHAETIDYLSERINE DECARBOXYLASE PROENZYME-RELATED"/>
    <property type="match status" value="1"/>
</dbReference>
<sequence length="193" mass="21802">MIEKSALKLLIALVALSALAVTLYYPISIPLILFMIFTAYFFRDPERKIGHGIISPADGKIDYVSHNRLEIFMSPFDCHVNRSPTKGRVLKVEFCEGKVVPAYKREKNVRMNEITIKAEDGIYKVVQIAGIFARRIVCYVKEGDEVEKGQRIGLIRFGSRVVLEIPNGYRFVKSVGEKVKAGETVAVRDEDFS</sequence>